<dbReference type="EMBL" id="JAGDYP010000001">
    <property type="protein sequence ID" value="MBO1883217.1"/>
    <property type="molecule type" value="Genomic_DNA"/>
</dbReference>
<reference evidence="1 2" key="1">
    <citation type="submission" date="2021-03" db="EMBL/GenBank/DDBJ databases">
        <title>Isolation and description of Capnocytophaga bilenii sp. nov., a novel Capnocytophaga species, isolated from a gingivitis subject.</title>
        <authorList>
            <person name="Antezack A."/>
            <person name="Monnet-Corti V."/>
            <person name="La Scola B."/>
        </authorList>
    </citation>
    <scope>NUCLEOTIDE SEQUENCE [LARGE SCALE GENOMIC DNA]</scope>
    <source>
        <strain evidence="1 2">Marseille-Q4570</strain>
    </source>
</reference>
<evidence type="ECO:0000313" key="1">
    <source>
        <dbReference type="EMBL" id="MBO1883217.1"/>
    </source>
</evidence>
<accession>A0ABS3PVQ7</accession>
<sequence length="130" mass="15329">MRNITKIDFEKNAFKRNENDKIRLAVKSTIDALNYFDKGSNEKEDISKRTIGWHGIDIFIKRKDGKLTLFQEKLFIEDKHIDNFSHPKYGKWKNNKTLDKSIFVSVSVHKTEKGLPTLFYKTTELGYKEL</sequence>
<gene>
    <name evidence="1" type="ORF">J4N46_01985</name>
</gene>
<evidence type="ECO:0000313" key="2">
    <source>
        <dbReference type="Proteomes" id="UP000681610"/>
    </source>
</evidence>
<organism evidence="1 2">
    <name type="scientific">Capnocytophaga bilenii</name>
    <dbReference type="NCBI Taxonomy" id="2819369"/>
    <lineage>
        <taxon>Bacteria</taxon>
        <taxon>Pseudomonadati</taxon>
        <taxon>Bacteroidota</taxon>
        <taxon>Flavobacteriia</taxon>
        <taxon>Flavobacteriales</taxon>
        <taxon>Flavobacteriaceae</taxon>
        <taxon>Capnocytophaga</taxon>
    </lineage>
</organism>
<name>A0ABS3PVQ7_9FLAO</name>
<dbReference type="RefSeq" id="WP_208057892.1">
    <property type="nucleotide sequence ID" value="NZ_JAGDYP010000001.1"/>
</dbReference>
<keyword evidence="2" id="KW-1185">Reference proteome</keyword>
<proteinExistence type="predicted"/>
<comment type="caution">
    <text evidence="1">The sequence shown here is derived from an EMBL/GenBank/DDBJ whole genome shotgun (WGS) entry which is preliminary data.</text>
</comment>
<dbReference type="Proteomes" id="UP000681610">
    <property type="component" value="Unassembled WGS sequence"/>
</dbReference>
<protein>
    <submittedName>
        <fullName evidence="1">Uncharacterized protein</fullName>
    </submittedName>
</protein>